<dbReference type="AlphaFoldDB" id="A0A2S0VT76"/>
<feature type="domain" description="Glycoside hydrolase family 2 catalytic" evidence="6">
    <location>
        <begin position="316"/>
        <end position="453"/>
    </location>
</feature>
<evidence type="ECO:0000256" key="2">
    <source>
        <dbReference type="ARBA" id="ARBA00022801"/>
    </source>
</evidence>
<dbReference type="InterPro" id="IPR036156">
    <property type="entry name" value="Beta-gal/glucu_dom_sf"/>
</dbReference>
<accession>A0A2S0VT76</accession>
<feature type="domain" description="Glycoside hydrolase family 2" evidence="9">
    <location>
        <begin position="759"/>
        <end position="858"/>
    </location>
</feature>
<keyword evidence="3" id="KW-0326">Glycosidase</keyword>
<dbReference type="SMR" id="A0A2S0VT76"/>
<dbReference type="Pfam" id="PF02836">
    <property type="entry name" value="Glyco_hydro_2_C"/>
    <property type="match status" value="1"/>
</dbReference>
<evidence type="ECO:0000313" key="10">
    <source>
        <dbReference type="EMBL" id="AWB67300.1"/>
    </source>
</evidence>
<dbReference type="SUPFAM" id="SSF51445">
    <property type="entry name" value="(Trans)glycosidases"/>
    <property type="match status" value="1"/>
</dbReference>
<dbReference type="EMBL" id="CP026604">
    <property type="protein sequence ID" value="AWB67300.1"/>
    <property type="molecule type" value="Genomic_DNA"/>
</dbReference>
<sequence>MRLGVITKLRSYLCVLLISSFSIVCGQAIAKDISDFNFDWRFQLYENIYDTKQQAAYQHNYDDSNWSVVQVPHDWAVPLPYTDEKGAASSGFKAGGVGWYRKSFVLGKENQNKVVWLEFDGIYNNSDVWINGHHVAERPYGYSSFSAELTPYLLFDGQPNVVSVRVNRTSYADSRWYTGSGIYRNVRLVKADKIYIPQWGIQVSTPNIYDDLAKVKVQTTINAQAHQGQEAKLHIEIFDEQNQRVAQQTAYVDLAHQTNVVTEVEVRDPQLWALESPTLYHAKVSIYKNDGFFSSYKLIGDDKTRFGIRTIKFDANKGFLLNGKQTKIKGVNLHHDAGAVGVAVTKEMWRYRLNKLKSVGVNAIRMSHNPHSPELMELCDEMGFLVNAEIFDDWDRTKKKSKIRLGDNAVSGDAGRSYDEYFKQWAERDAKDAVRRDFNHPSVIMWSIGNEIEWTYPYYPKSATHAEDGTDYYTEAPDYTPERIRKNLKKHNPDSIDNLPIVSNMLRGFVKEIDTTRPVTAGLVQPSVGFTSGYTDTLDVVGFNYRAPEYEVAHKTNPDAIIYGSENWGAWREWRDVKDKDYVAGIFIWTGFAYKGESGPLPKMGLEISLFDFLGNKTPRGHFFETIWRSEPKIYLGTTAASQSEFSYSETDGWTFTARKYPKGVWAPIRNWEWYDIEEKWKYADGESIVVQSYTNTEEAELFLNGQSLGRKSLKAFDEDRVIKWLVPYQAGELKVVGYNQGKAVTEDMINTHGQLASIDLVADKPEMQADSYDAIQLHVTLLDAKGNRLFDDEQKVEFEVTGSFGQTFVDNGSEFNVGDVLADSVTSHKGRAGILIQSSTQAGDIRVVAKVGTVKSQPLILKVK</sequence>
<dbReference type="InterPro" id="IPR006104">
    <property type="entry name" value="Glyco_hydro_2_N"/>
</dbReference>
<evidence type="ECO:0000259" key="5">
    <source>
        <dbReference type="Pfam" id="PF00703"/>
    </source>
</evidence>
<dbReference type="Pfam" id="PF02837">
    <property type="entry name" value="Glyco_hydro_2_N"/>
    <property type="match status" value="1"/>
</dbReference>
<feature type="domain" description="DUF4982" evidence="8">
    <location>
        <begin position="686"/>
        <end position="745"/>
    </location>
</feature>
<dbReference type="InterPro" id="IPR013783">
    <property type="entry name" value="Ig-like_fold"/>
</dbReference>
<keyword evidence="4" id="KW-0732">Signal</keyword>
<evidence type="ECO:0000256" key="1">
    <source>
        <dbReference type="ARBA" id="ARBA00007401"/>
    </source>
</evidence>
<dbReference type="Proteomes" id="UP000244441">
    <property type="component" value="Chromosome"/>
</dbReference>
<dbReference type="InterPro" id="IPR006103">
    <property type="entry name" value="Glyco_hydro_2_cat"/>
</dbReference>
<reference evidence="10 11" key="1">
    <citation type="submission" date="2018-01" db="EMBL/GenBank/DDBJ databases">
        <title>Genome sequence of a Cantenovulum-like bacteria.</title>
        <authorList>
            <person name="Tan W.R."/>
            <person name="Lau N.-S."/>
            <person name="Go F."/>
            <person name="Amirul A.-A.A."/>
        </authorList>
    </citation>
    <scope>NUCLEOTIDE SEQUENCE [LARGE SCALE GENOMIC DNA]</scope>
    <source>
        <strain evidence="10 11">CCB-QB4</strain>
    </source>
</reference>
<evidence type="ECO:0000259" key="7">
    <source>
        <dbReference type="Pfam" id="PF02837"/>
    </source>
</evidence>
<proteinExistence type="inferred from homology"/>
<name>A0A2S0VT76_9ALTE</name>
<dbReference type="InterPro" id="IPR040605">
    <property type="entry name" value="Glyco_hydro2_dom5"/>
</dbReference>
<gene>
    <name evidence="10" type="ORF">C2869_12985</name>
</gene>
<dbReference type="KEGG" id="cate:C2869_12985"/>
<evidence type="ECO:0000256" key="4">
    <source>
        <dbReference type="SAM" id="SignalP"/>
    </source>
</evidence>
<evidence type="ECO:0000256" key="3">
    <source>
        <dbReference type="ARBA" id="ARBA00023295"/>
    </source>
</evidence>
<dbReference type="GO" id="GO:0004553">
    <property type="term" value="F:hydrolase activity, hydrolyzing O-glycosyl compounds"/>
    <property type="evidence" value="ECO:0007669"/>
    <property type="project" value="InterPro"/>
</dbReference>
<feature type="chain" id="PRO_5015633006" evidence="4">
    <location>
        <begin position="31"/>
        <end position="865"/>
    </location>
</feature>
<dbReference type="SUPFAM" id="SSF49785">
    <property type="entry name" value="Galactose-binding domain-like"/>
    <property type="match status" value="1"/>
</dbReference>
<comment type="similarity">
    <text evidence="1">Belongs to the glycosyl hydrolase 2 family.</text>
</comment>
<dbReference type="OrthoDB" id="9758603at2"/>
<dbReference type="GO" id="GO:0005975">
    <property type="term" value="P:carbohydrate metabolic process"/>
    <property type="evidence" value="ECO:0007669"/>
    <property type="project" value="InterPro"/>
</dbReference>
<dbReference type="InterPro" id="IPR006102">
    <property type="entry name" value="Ig-like_GH2"/>
</dbReference>
<dbReference type="InterPro" id="IPR006101">
    <property type="entry name" value="Glyco_hydro_2"/>
</dbReference>
<dbReference type="InterPro" id="IPR008964">
    <property type="entry name" value="Invasin/intimin_cell_adhesion"/>
</dbReference>
<dbReference type="PANTHER" id="PTHR42732">
    <property type="entry name" value="BETA-GALACTOSIDASE"/>
    <property type="match status" value="1"/>
</dbReference>
<dbReference type="Pfam" id="PF16355">
    <property type="entry name" value="DUF4982"/>
    <property type="match status" value="1"/>
</dbReference>
<dbReference type="Pfam" id="PF18565">
    <property type="entry name" value="Glyco_hydro2_C5"/>
    <property type="match status" value="1"/>
</dbReference>
<dbReference type="InterPro" id="IPR008979">
    <property type="entry name" value="Galactose-bd-like_sf"/>
</dbReference>
<protein>
    <submittedName>
        <fullName evidence="10">Glycoside hydrolase family 2</fullName>
    </submittedName>
</protein>
<dbReference type="InterPro" id="IPR032311">
    <property type="entry name" value="DUF4982"/>
</dbReference>
<dbReference type="Gene3D" id="2.60.40.10">
    <property type="entry name" value="Immunoglobulins"/>
    <property type="match status" value="3"/>
</dbReference>
<feature type="domain" description="Glycosyl hydrolases family 2 sugar binding" evidence="7">
    <location>
        <begin position="37"/>
        <end position="190"/>
    </location>
</feature>
<dbReference type="InterPro" id="IPR017853">
    <property type="entry name" value="GH"/>
</dbReference>
<dbReference type="InterPro" id="IPR051913">
    <property type="entry name" value="GH2_Domain-Containing"/>
</dbReference>
<dbReference type="SUPFAM" id="SSF49303">
    <property type="entry name" value="beta-Galactosidase/glucuronidase domain"/>
    <property type="match status" value="1"/>
</dbReference>
<keyword evidence="11" id="KW-1185">Reference proteome</keyword>
<dbReference type="PRINTS" id="PR00132">
    <property type="entry name" value="GLHYDRLASE2"/>
</dbReference>
<evidence type="ECO:0000259" key="6">
    <source>
        <dbReference type="Pfam" id="PF02836"/>
    </source>
</evidence>
<feature type="domain" description="Glycoside hydrolase family 2 immunoglobulin-like beta-sandwich" evidence="5">
    <location>
        <begin position="205"/>
        <end position="309"/>
    </location>
</feature>
<dbReference type="SUPFAM" id="SSF49373">
    <property type="entry name" value="Invasin/intimin cell-adhesion fragments"/>
    <property type="match status" value="1"/>
</dbReference>
<evidence type="ECO:0000313" key="11">
    <source>
        <dbReference type="Proteomes" id="UP000244441"/>
    </source>
</evidence>
<organism evidence="10 11">
    <name type="scientific">Saccharobesus litoralis</name>
    <dbReference type="NCBI Taxonomy" id="2172099"/>
    <lineage>
        <taxon>Bacteria</taxon>
        <taxon>Pseudomonadati</taxon>
        <taxon>Pseudomonadota</taxon>
        <taxon>Gammaproteobacteria</taxon>
        <taxon>Alteromonadales</taxon>
        <taxon>Alteromonadaceae</taxon>
        <taxon>Saccharobesus</taxon>
    </lineage>
</organism>
<feature type="signal peptide" evidence="4">
    <location>
        <begin position="1"/>
        <end position="30"/>
    </location>
</feature>
<dbReference type="PANTHER" id="PTHR42732:SF1">
    <property type="entry name" value="BETA-MANNOSIDASE"/>
    <property type="match status" value="1"/>
</dbReference>
<evidence type="ECO:0000259" key="8">
    <source>
        <dbReference type="Pfam" id="PF16355"/>
    </source>
</evidence>
<dbReference type="Pfam" id="PF00703">
    <property type="entry name" value="Glyco_hydro_2"/>
    <property type="match status" value="1"/>
</dbReference>
<dbReference type="RefSeq" id="WP_108603347.1">
    <property type="nucleotide sequence ID" value="NZ_CP026604.1"/>
</dbReference>
<dbReference type="Gene3D" id="3.20.20.80">
    <property type="entry name" value="Glycosidases"/>
    <property type="match status" value="1"/>
</dbReference>
<keyword evidence="2 10" id="KW-0378">Hydrolase</keyword>
<evidence type="ECO:0000259" key="9">
    <source>
        <dbReference type="Pfam" id="PF18565"/>
    </source>
</evidence>
<dbReference type="Gene3D" id="2.60.120.260">
    <property type="entry name" value="Galactose-binding domain-like"/>
    <property type="match status" value="1"/>
</dbReference>